<keyword evidence="1" id="KW-0863">Zinc-finger</keyword>
<keyword evidence="2" id="KW-0472">Membrane</keyword>
<protein>
    <recommendedName>
        <fullName evidence="1">Protein FAR1-RELATED SEQUENCE</fullName>
    </recommendedName>
</protein>
<keyword evidence="2" id="KW-1133">Transmembrane helix</keyword>
<comment type="similarity">
    <text evidence="1">Belongs to the FHY3/FAR1 family.</text>
</comment>
<name>A0A9C6TYH6_ARADU</name>
<dbReference type="GO" id="GO:0006355">
    <property type="term" value="P:regulation of DNA-templated transcription"/>
    <property type="evidence" value="ECO:0007669"/>
    <property type="project" value="UniProtKB-UniRule"/>
</dbReference>
<comment type="function">
    <text evidence="1">Putative transcription activator involved in regulating light control of development.</text>
</comment>
<dbReference type="GeneID" id="127747372"/>
<evidence type="ECO:0000313" key="3">
    <source>
        <dbReference type="Proteomes" id="UP000515211"/>
    </source>
</evidence>
<evidence type="ECO:0000313" key="4">
    <source>
        <dbReference type="RefSeq" id="XP_052117209.1"/>
    </source>
</evidence>
<dbReference type="PANTHER" id="PTHR31669">
    <property type="entry name" value="PROTEIN FAR1-RELATED SEQUENCE 10-RELATED"/>
    <property type="match status" value="1"/>
</dbReference>
<keyword evidence="1" id="KW-0479">Metal-binding</keyword>
<proteinExistence type="inferred from homology"/>
<keyword evidence="1" id="KW-0539">Nucleus</keyword>
<evidence type="ECO:0000256" key="1">
    <source>
        <dbReference type="RuleBase" id="RU367018"/>
    </source>
</evidence>
<dbReference type="KEGG" id="adu:127747372"/>
<accession>A0A9C6TYH6</accession>
<evidence type="ECO:0000256" key="2">
    <source>
        <dbReference type="SAM" id="Phobius"/>
    </source>
</evidence>
<keyword evidence="3" id="KW-1185">Reference proteome</keyword>
<dbReference type="Proteomes" id="UP000515211">
    <property type="component" value="Chromosome 1"/>
</dbReference>
<dbReference type="InterPro" id="IPR031052">
    <property type="entry name" value="FHY3/FAR1"/>
</dbReference>
<dbReference type="GO" id="GO:0005634">
    <property type="term" value="C:nucleus"/>
    <property type="evidence" value="ECO:0007669"/>
    <property type="project" value="UniProtKB-SubCell"/>
</dbReference>
<gene>
    <name evidence="4" type="primary">LOC127747372</name>
</gene>
<dbReference type="AlphaFoldDB" id="A0A9C6TYH6"/>
<keyword evidence="2" id="KW-0812">Transmembrane</keyword>
<sequence length="304" mass="35111">MHAKCVIKDNDELSIQFNKTYLALANKVGGLSNLSYSEKGQINPNFFYAIDVNKANKFRSALWVDARCRTSYEYYGDVVLFDTTYSRNNMNYHLHLLLGSTITGSPLCLAVLCLGMRKFEYTSSMFREVQQEFRKKGDCLIHGMTQEGDLSCVNVDEQCLLYGESRYCTNIVDFDHLTCKVRCEYNMFESRNRVPSCYILPRWSKNVQWKHTYIKSNHDMNRSNESHNLFRGLCSHFFIVAQDFVTCDEEANMLNSALDNVRAMLIDYRDNLGSKSVASTQNSMAIQYECMVGPDGIEVLQRWQ</sequence>
<keyword evidence="1" id="KW-0862">Zinc</keyword>
<feature type="transmembrane region" description="Helical" evidence="2">
    <location>
        <begin position="92"/>
        <end position="115"/>
    </location>
</feature>
<reference evidence="4" key="2">
    <citation type="submission" date="2025-08" db="UniProtKB">
        <authorList>
            <consortium name="RefSeq"/>
        </authorList>
    </citation>
    <scope>IDENTIFICATION</scope>
    <source>
        <tissue evidence="4">Whole plant</tissue>
    </source>
</reference>
<dbReference type="GO" id="GO:0008270">
    <property type="term" value="F:zinc ion binding"/>
    <property type="evidence" value="ECO:0007669"/>
    <property type="project" value="UniProtKB-UniRule"/>
</dbReference>
<organism evidence="3 4">
    <name type="scientific">Arachis duranensis</name>
    <name type="common">Wild peanut</name>
    <dbReference type="NCBI Taxonomy" id="130453"/>
    <lineage>
        <taxon>Eukaryota</taxon>
        <taxon>Viridiplantae</taxon>
        <taxon>Streptophyta</taxon>
        <taxon>Embryophyta</taxon>
        <taxon>Tracheophyta</taxon>
        <taxon>Spermatophyta</taxon>
        <taxon>Magnoliopsida</taxon>
        <taxon>eudicotyledons</taxon>
        <taxon>Gunneridae</taxon>
        <taxon>Pentapetalae</taxon>
        <taxon>rosids</taxon>
        <taxon>fabids</taxon>
        <taxon>Fabales</taxon>
        <taxon>Fabaceae</taxon>
        <taxon>Papilionoideae</taxon>
        <taxon>50 kb inversion clade</taxon>
        <taxon>dalbergioids sensu lato</taxon>
        <taxon>Dalbergieae</taxon>
        <taxon>Pterocarpus clade</taxon>
        <taxon>Arachis</taxon>
    </lineage>
</organism>
<dbReference type="PANTHER" id="PTHR31669:SF297">
    <property type="entry name" value="PROTEIN FAR1-RELATED SEQUENCE"/>
    <property type="match status" value="1"/>
</dbReference>
<comment type="subcellular location">
    <subcellularLocation>
        <location evidence="1">Nucleus</location>
    </subcellularLocation>
</comment>
<reference evidence="3" key="1">
    <citation type="journal article" date="2016" name="Nat. Genet.">
        <title>The genome sequences of Arachis duranensis and Arachis ipaensis, the diploid ancestors of cultivated peanut.</title>
        <authorList>
            <person name="Bertioli D.J."/>
            <person name="Cannon S.B."/>
            <person name="Froenicke L."/>
            <person name="Huang G."/>
            <person name="Farmer A.D."/>
            <person name="Cannon E.K."/>
            <person name="Liu X."/>
            <person name="Gao D."/>
            <person name="Clevenger J."/>
            <person name="Dash S."/>
            <person name="Ren L."/>
            <person name="Moretzsohn M.C."/>
            <person name="Shirasawa K."/>
            <person name="Huang W."/>
            <person name="Vidigal B."/>
            <person name="Abernathy B."/>
            <person name="Chu Y."/>
            <person name="Niederhuth C.E."/>
            <person name="Umale P."/>
            <person name="Araujo A.C."/>
            <person name="Kozik A."/>
            <person name="Kim K.D."/>
            <person name="Burow M.D."/>
            <person name="Varshney R.K."/>
            <person name="Wang X."/>
            <person name="Zhang X."/>
            <person name="Barkley N."/>
            <person name="Guimaraes P.M."/>
            <person name="Isobe S."/>
            <person name="Guo B."/>
            <person name="Liao B."/>
            <person name="Stalker H.T."/>
            <person name="Schmitz R.J."/>
            <person name="Scheffler B.E."/>
            <person name="Leal-Bertioli S.C."/>
            <person name="Xun X."/>
            <person name="Jackson S.A."/>
            <person name="Michelmore R."/>
            <person name="Ozias-Akins P."/>
        </authorList>
    </citation>
    <scope>NUCLEOTIDE SEQUENCE [LARGE SCALE GENOMIC DNA]</scope>
    <source>
        <strain evidence="3">cv. V14167</strain>
    </source>
</reference>
<dbReference type="RefSeq" id="XP_052117209.1">
    <property type="nucleotide sequence ID" value="XM_052261249.1"/>
</dbReference>